<evidence type="ECO:0000313" key="2">
    <source>
        <dbReference type="EMBL" id="ETO74888.1"/>
    </source>
</evidence>
<comment type="caution">
    <text evidence="2">The sequence shown here is derived from an EMBL/GenBank/DDBJ whole genome shotgun (WGS) entry which is preliminary data.</text>
</comment>
<feature type="region of interest" description="Disordered" evidence="1">
    <location>
        <begin position="213"/>
        <end position="262"/>
    </location>
</feature>
<dbReference type="GO" id="GO:0005576">
    <property type="term" value="C:extracellular region"/>
    <property type="evidence" value="ECO:0007669"/>
    <property type="project" value="InterPro"/>
</dbReference>
<name>A0A081A7M7_PHYNI</name>
<dbReference type="OrthoDB" id="129376at2759"/>
<dbReference type="Proteomes" id="UP000028582">
    <property type="component" value="Unassembled WGS sequence"/>
</dbReference>
<dbReference type="AlphaFoldDB" id="A0A081A7M7"/>
<organism evidence="2 3">
    <name type="scientific">Phytophthora nicotianae P1976</name>
    <dbReference type="NCBI Taxonomy" id="1317066"/>
    <lineage>
        <taxon>Eukaryota</taxon>
        <taxon>Sar</taxon>
        <taxon>Stramenopiles</taxon>
        <taxon>Oomycota</taxon>
        <taxon>Peronosporomycetes</taxon>
        <taxon>Peronosporales</taxon>
        <taxon>Peronosporaceae</taxon>
        <taxon>Phytophthora</taxon>
    </lineage>
</organism>
<proteinExistence type="predicted"/>
<dbReference type="SMART" id="SM01187">
    <property type="entry name" value="Elicitin"/>
    <property type="match status" value="2"/>
</dbReference>
<evidence type="ECO:0008006" key="4">
    <source>
        <dbReference type="Google" id="ProtNLM"/>
    </source>
</evidence>
<gene>
    <name evidence="2" type="ORF">F444_09458</name>
</gene>
<dbReference type="EMBL" id="ANJA01001739">
    <property type="protein sequence ID" value="ETO74888.1"/>
    <property type="molecule type" value="Genomic_DNA"/>
</dbReference>
<dbReference type="InterPro" id="IPR002200">
    <property type="entry name" value="Elicitin"/>
</dbReference>
<accession>A0A081A7M7</accession>
<sequence length="387" mass="40722">MRSKIRTISYEQIGNSTGTSETLPAAWYTNPVVRQTAHRVSSTTWHFILQIPSDTAVADIQFAKAFQGFVSTFVMLKLYRTILLAVAVSSTRLDNLVNAAECTEAEWQTSLGIWKGAATTSACAQYAVGDTFVSAPCTARSCVAVMEQVGEQLPDCTVSGVNNKIEVQNAMTACNGNDLIETDAPFVTPPTAAPLITTAPIVTSAPFQTLAPLSSLAPRPGGDASETSTATTVPSSTAGSVDWSGGSSSSTPSPAATSSNTSCTESQISNLESLYTRAAKSSACAPDVSITDYTVYIYTKCASSCASRLQLLAGDIPNCYYDHGSSNMKTALLEKIDYCKVTNQANYISTTLFLSTRSSTPDASSALALQLGQTFSLVVFAVVSALL</sequence>
<feature type="compositionally biased region" description="Low complexity" evidence="1">
    <location>
        <begin position="224"/>
        <end position="259"/>
    </location>
</feature>
<protein>
    <recommendedName>
        <fullName evidence="4">Elicitin</fullName>
    </recommendedName>
</protein>
<evidence type="ECO:0000256" key="1">
    <source>
        <dbReference type="SAM" id="MobiDB-lite"/>
    </source>
</evidence>
<evidence type="ECO:0000313" key="3">
    <source>
        <dbReference type="Proteomes" id="UP000028582"/>
    </source>
</evidence>
<reference evidence="2 3" key="1">
    <citation type="submission" date="2013-11" db="EMBL/GenBank/DDBJ databases">
        <title>The Genome Sequence of Phytophthora parasitica P1976.</title>
        <authorList>
            <consortium name="The Broad Institute Genomics Platform"/>
            <person name="Russ C."/>
            <person name="Tyler B."/>
            <person name="Panabieres F."/>
            <person name="Shan W."/>
            <person name="Tripathy S."/>
            <person name="Grunwald N."/>
            <person name="Machado M."/>
            <person name="Johnson C.S."/>
            <person name="Walker B."/>
            <person name="Young S."/>
            <person name="Zeng Q."/>
            <person name="Gargeya S."/>
            <person name="Fitzgerald M."/>
            <person name="Haas B."/>
            <person name="Abouelleil A."/>
            <person name="Allen A.W."/>
            <person name="Alvarado L."/>
            <person name="Arachchi H.M."/>
            <person name="Berlin A.M."/>
            <person name="Chapman S.B."/>
            <person name="Gainer-Dewar J."/>
            <person name="Goldberg J."/>
            <person name="Griggs A."/>
            <person name="Gujja S."/>
            <person name="Hansen M."/>
            <person name="Howarth C."/>
            <person name="Imamovic A."/>
            <person name="Ireland A."/>
            <person name="Larimer J."/>
            <person name="McCowan C."/>
            <person name="Murphy C."/>
            <person name="Pearson M."/>
            <person name="Poon T.W."/>
            <person name="Priest M."/>
            <person name="Roberts A."/>
            <person name="Saif S."/>
            <person name="Shea T."/>
            <person name="Sisk P."/>
            <person name="Sykes S."/>
            <person name="Wortman J."/>
            <person name="Nusbaum C."/>
            <person name="Birren B."/>
        </authorList>
    </citation>
    <scope>NUCLEOTIDE SEQUENCE [LARGE SCALE GENOMIC DNA]</scope>
    <source>
        <strain evidence="2 3">P1976</strain>
    </source>
</reference>